<feature type="compositionally biased region" description="Basic and acidic residues" evidence="1">
    <location>
        <begin position="184"/>
        <end position="200"/>
    </location>
</feature>
<evidence type="ECO:0000313" key="4">
    <source>
        <dbReference type="WBParaSite" id="sdigi.contig153.g5317.t1"/>
    </source>
</evidence>
<name>A0A915PGA4_9BILA</name>
<feature type="region of interest" description="Disordered" evidence="1">
    <location>
        <begin position="37"/>
        <end position="61"/>
    </location>
</feature>
<accession>A0A915PGA4</accession>
<evidence type="ECO:0000256" key="1">
    <source>
        <dbReference type="SAM" id="MobiDB-lite"/>
    </source>
</evidence>
<feature type="region of interest" description="Disordered" evidence="1">
    <location>
        <begin position="174"/>
        <end position="207"/>
    </location>
</feature>
<reference evidence="4" key="1">
    <citation type="submission" date="2022-11" db="UniProtKB">
        <authorList>
            <consortium name="WormBaseParasite"/>
        </authorList>
    </citation>
    <scope>IDENTIFICATION</scope>
</reference>
<dbReference type="WBParaSite" id="sdigi.contig153.g5317.t1">
    <property type="protein sequence ID" value="sdigi.contig153.g5317.t1"/>
    <property type="gene ID" value="sdigi.contig153.g5317"/>
</dbReference>
<organism evidence="3 4">
    <name type="scientific">Setaria digitata</name>
    <dbReference type="NCBI Taxonomy" id="48799"/>
    <lineage>
        <taxon>Eukaryota</taxon>
        <taxon>Metazoa</taxon>
        <taxon>Ecdysozoa</taxon>
        <taxon>Nematoda</taxon>
        <taxon>Chromadorea</taxon>
        <taxon>Rhabditida</taxon>
        <taxon>Spirurina</taxon>
        <taxon>Spiruromorpha</taxon>
        <taxon>Filarioidea</taxon>
        <taxon>Setariidae</taxon>
        <taxon>Setaria</taxon>
    </lineage>
</organism>
<keyword evidence="3" id="KW-1185">Reference proteome</keyword>
<feature type="transmembrane region" description="Helical" evidence="2">
    <location>
        <begin position="217"/>
        <end position="238"/>
    </location>
</feature>
<evidence type="ECO:0000256" key="2">
    <source>
        <dbReference type="SAM" id="Phobius"/>
    </source>
</evidence>
<evidence type="ECO:0000313" key="3">
    <source>
        <dbReference type="Proteomes" id="UP000887581"/>
    </source>
</evidence>
<sequence length="242" mass="27167">MEISLANLSISASVIKATITASHEVVSPTAATFATTERVHATSPTDKISVRDNDNDSGMDPTLEQFSAANLQSSSLNNDEKLSNEKISITKLQLAQVTNSLLEPIIHLATTTMISSAHNADKTEANFTKFNLFETTQRIPELQLTMNNTSPIITYNHLAPKTRLDQWEQKENFKQEQQTNWISDSDKNDSADDNDHDHGNSDINNYDNTNRSRSVKLSFNFSIFLFSLLSHLFLLSFLQNHY</sequence>
<dbReference type="AlphaFoldDB" id="A0A915PGA4"/>
<protein>
    <submittedName>
        <fullName evidence="4">VAN3-binding protein-like auxin canalisation domain-containing protein</fullName>
    </submittedName>
</protein>
<keyword evidence="2" id="KW-0472">Membrane</keyword>
<dbReference type="Proteomes" id="UP000887581">
    <property type="component" value="Unplaced"/>
</dbReference>
<proteinExistence type="predicted"/>
<keyword evidence="2" id="KW-1133">Transmembrane helix</keyword>
<keyword evidence="2" id="KW-0812">Transmembrane</keyword>